<evidence type="ECO:0000313" key="6">
    <source>
        <dbReference type="Proteomes" id="UP000435112"/>
    </source>
</evidence>
<organism evidence="2 4">
    <name type="scientific">Phytophthora rubi</name>
    <dbReference type="NCBI Taxonomy" id="129364"/>
    <lineage>
        <taxon>Eukaryota</taxon>
        <taxon>Sar</taxon>
        <taxon>Stramenopiles</taxon>
        <taxon>Oomycota</taxon>
        <taxon>Peronosporomycetes</taxon>
        <taxon>Peronosporales</taxon>
        <taxon>Peronosporaceae</taxon>
        <taxon>Phytophthora</taxon>
    </lineage>
</organism>
<dbReference type="EMBL" id="QXFU01000048">
    <property type="protein sequence ID" value="KAE9046533.1"/>
    <property type="molecule type" value="Genomic_DNA"/>
</dbReference>
<comment type="caution">
    <text evidence="2">The sequence shown here is derived from an EMBL/GenBank/DDBJ whole genome shotgun (WGS) entry which is preliminary data.</text>
</comment>
<dbReference type="EMBL" id="QXFV01000046">
    <property type="protein sequence ID" value="KAE9051400.1"/>
    <property type="molecule type" value="Genomic_DNA"/>
</dbReference>
<gene>
    <name evidence="2" type="ORF">PR001_g1481</name>
    <name evidence="1" type="ORF">PR002_g1595</name>
    <name evidence="3" type="ORF">PR003_g1748</name>
</gene>
<evidence type="ECO:0000313" key="3">
    <source>
        <dbReference type="EMBL" id="KAE9357485.1"/>
    </source>
</evidence>
<dbReference type="Proteomes" id="UP000429607">
    <property type="component" value="Unassembled WGS sequence"/>
</dbReference>
<protein>
    <submittedName>
        <fullName evidence="2">Uncharacterized protein</fullName>
    </submittedName>
</protein>
<name>A0A6A3P764_9STRA</name>
<evidence type="ECO:0000313" key="5">
    <source>
        <dbReference type="Proteomes" id="UP000434957"/>
    </source>
</evidence>
<dbReference type="Proteomes" id="UP000435112">
    <property type="component" value="Unassembled WGS sequence"/>
</dbReference>
<evidence type="ECO:0000313" key="1">
    <source>
        <dbReference type="EMBL" id="KAE9046533.1"/>
    </source>
</evidence>
<proteinExistence type="predicted"/>
<dbReference type="Proteomes" id="UP000434957">
    <property type="component" value="Unassembled WGS sequence"/>
</dbReference>
<dbReference type="AlphaFoldDB" id="A0A6A3P764"/>
<dbReference type="EMBL" id="QXFT01000051">
    <property type="protein sequence ID" value="KAE9357485.1"/>
    <property type="molecule type" value="Genomic_DNA"/>
</dbReference>
<evidence type="ECO:0000313" key="4">
    <source>
        <dbReference type="Proteomes" id="UP000429607"/>
    </source>
</evidence>
<keyword evidence="5" id="KW-1185">Reference proteome</keyword>
<dbReference type="OrthoDB" id="10270209at2759"/>
<evidence type="ECO:0000313" key="2">
    <source>
        <dbReference type="EMBL" id="KAE9051400.1"/>
    </source>
</evidence>
<reference evidence="4 6" key="1">
    <citation type="submission" date="2018-09" db="EMBL/GenBank/DDBJ databases">
        <title>Genomic investigation of the strawberry pathogen Phytophthora fragariae indicates pathogenicity is determined by transcriptional variation in three key races.</title>
        <authorList>
            <person name="Adams T.M."/>
            <person name="Armitage A.D."/>
            <person name="Sobczyk M.K."/>
            <person name="Bates H.J."/>
            <person name="Dunwell J.M."/>
            <person name="Nellist C.F."/>
            <person name="Harrison R.J."/>
        </authorList>
    </citation>
    <scope>NUCLEOTIDE SEQUENCE [LARGE SCALE GENOMIC DNA]</scope>
    <source>
        <strain evidence="2 4">SCRP249</strain>
        <strain evidence="1 6">SCRP324</strain>
        <strain evidence="3 5">SCRP333</strain>
    </source>
</reference>
<accession>A0A6A3P764</accession>
<sequence length="42" mass="4441">MDGNVDLPGYPMRAACEPLAGDFAEADKLGLIDAFRESIGVD</sequence>